<evidence type="ECO:0000313" key="2">
    <source>
        <dbReference type="EMBL" id="GGQ94501.1"/>
    </source>
</evidence>
<sequence length="131" mass="14159">MKKLLAMLALTLVSGSSFAGGGGAGQVVNVTFNTPSVTVHRGETLRLHLEEAFLERGQRWTAISQVPGFRLISRDDAPMGDHGYLSTLSNITYTYAVTSPTPGMHVLLLSLVNPDLPDEAFLWPLLIKVVP</sequence>
<evidence type="ECO:0000313" key="3">
    <source>
        <dbReference type="Proteomes" id="UP000603865"/>
    </source>
</evidence>
<dbReference type="RefSeq" id="WP_189087734.1">
    <property type="nucleotide sequence ID" value="NZ_BMQL01000001.1"/>
</dbReference>
<accession>A0A918BVN8</accession>
<dbReference type="AlphaFoldDB" id="A0A918BVN8"/>
<evidence type="ECO:0000256" key="1">
    <source>
        <dbReference type="SAM" id="SignalP"/>
    </source>
</evidence>
<dbReference type="Proteomes" id="UP000603865">
    <property type="component" value="Unassembled WGS sequence"/>
</dbReference>
<comment type="caution">
    <text evidence="2">The sequence shown here is derived from an EMBL/GenBank/DDBJ whole genome shotgun (WGS) entry which is preliminary data.</text>
</comment>
<reference evidence="2" key="1">
    <citation type="journal article" date="2014" name="Int. J. Syst. Evol. Microbiol.">
        <title>Complete genome sequence of Corynebacterium casei LMG S-19264T (=DSM 44701T), isolated from a smear-ripened cheese.</title>
        <authorList>
            <consortium name="US DOE Joint Genome Institute (JGI-PGF)"/>
            <person name="Walter F."/>
            <person name="Albersmeier A."/>
            <person name="Kalinowski J."/>
            <person name="Ruckert C."/>
        </authorList>
    </citation>
    <scope>NUCLEOTIDE SEQUENCE</scope>
    <source>
        <strain evidence="2">JCM 31311</strain>
    </source>
</reference>
<dbReference type="EMBL" id="BMQL01000001">
    <property type="protein sequence ID" value="GGQ94501.1"/>
    <property type="molecule type" value="Genomic_DNA"/>
</dbReference>
<organism evidence="2 3">
    <name type="scientific">Deinococcus ruber</name>
    <dbReference type="NCBI Taxonomy" id="1848197"/>
    <lineage>
        <taxon>Bacteria</taxon>
        <taxon>Thermotogati</taxon>
        <taxon>Deinococcota</taxon>
        <taxon>Deinococci</taxon>
        <taxon>Deinococcales</taxon>
        <taxon>Deinococcaceae</taxon>
        <taxon>Deinococcus</taxon>
    </lineage>
</organism>
<name>A0A918BVN8_9DEIO</name>
<keyword evidence="1" id="KW-0732">Signal</keyword>
<reference evidence="2" key="2">
    <citation type="submission" date="2020-09" db="EMBL/GenBank/DDBJ databases">
        <authorList>
            <person name="Sun Q."/>
            <person name="Ohkuma M."/>
        </authorList>
    </citation>
    <scope>NUCLEOTIDE SEQUENCE</scope>
    <source>
        <strain evidence="2">JCM 31311</strain>
    </source>
</reference>
<keyword evidence="3" id="KW-1185">Reference proteome</keyword>
<feature type="chain" id="PRO_5038100345" description="Proteinase inhibitor I42 chagasin domain-containing protein" evidence="1">
    <location>
        <begin position="20"/>
        <end position="131"/>
    </location>
</feature>
<protein>
    <recommendedName>
        <fullName evidence="4">Proteinase inhibitor I42 chagasin domain-containing protein</fullName>
    </recommendedName>
</protein>
<feature type="signal peptide" evidence="1">
    <location>
        <begin position="1"/>
        <end position="19"/>
    </location>
</feature>
<gene>
    <name evidence="2" type="ORF">GCM10008957_03320</name>
</gene>
<proteinExistence type="predicted"/>
<evidence type="ECO:0008006" key="4">
    <source>
        <dbReference type="Google" id="ProtNLM"/>
    </source>
</evidence>